<gene>
    <name evidence="3" type="ORF">PAN31117_04091</name>
</gene>
<dbReference type="EMBL" id="CABPSP010000013">
    <property type="protein sequence ID" value="VVE71547.1"/>
    <property type="molecule type" value="Genomic_DNA"/>
</dbReference>
<evidence type="ECO:0000313" key="4">
    <source>
        <dbReference type="Proteomes" id="UP000383122"/>
    </source>
</evidence>
<evidence type="ECO:0000313" key="3">
    <source>
        <dbReference type="EMBL" id="VVE71547.1"/>
    </source>
</evidence>
<sequence>MKEQHFTGDVGQVAAGNAVSHTHGPSQRNVINIHNGASTVPSAPITELQRRAIAAKVFEVSNASDLDTIDIYRIILAEFGAEKIRELPKSEYRAAMELLAQLEKEAGAGPSTETRETLTVIEAHPQPVIAPVNSESYQDCPHCVDATARVDHAIRKMKTARTLAGVMTSALLVVLVGGAVLTYTGTPKAKSLVPTPPVCQFGGAAYSIGSVVAAQGSKARECKPDAKGAGAHWEVSAQPSVKR</sequence>
<name>A0A5E5AEP7_9BURK</name>
<feature type="region of interest" description="Disordered" evidence="1">
    <location>
        <begin position="223"/>
        <end position="243"/>
    </location>
</feature>
<protein>
    <submittedName>
        <fullName evidence="3">Uncharacterized protein</fullName>
    </submittedName>
</protein>
<organism evidence="3 4">
    <name type="scientific">Pandoraea anapnoica</name>
    <dbReference type="NCBI Taxonomy" id="2508301"/>
    <lineage>
        <taxon>Bacteria</taxon>
        <taxon>Pseudomonadati</taxon>
        <taxon>Pseudomonadota</taxon>
        <taxon>Betaproteobacteria</taxon>
        <taxon>Burkholderiales</taxon>
        <taxon>Burkholderiaceae</taxon>
        <taxon>Pandoraea</taxon>
    </lineage>
</organism>
<proteinExistence type="predicted"/>
<keyword evidence="2" id="KW-0812">Transmembrane</keyword>
<dbReference type="Proteomes" id="UP000383122">
    <property type="component" value="Unassembled WGS sequence"/>
</dbReference>
<feature type="transmembrane region" description="Helical" evidence="2">
    <location>
        <begin position="163"/>
        <end position="183"/>
    </location>
</feature>
<keyword evidence="2" id="KW-1133">Transmembrane helix</keyword>
<evidence type="ECO:0000256" key="1">
    <source>
        <dbReference type="SAM" id="MobiDB-lite"/>
    </source>
</evidence>
<dbReference type="OrthoDB" id="8943144at2"/>
<evidence type="ECO:0000256" key="2">
    <source>
        <dbReference type="SAM" id="Phobius"/>
    </source>
</evidence>
<keyword evidence="4" id="KW-1185">Reference proteome</keyword>
<reference evidence="3 4" key="1">
    <citation type="submission" date="2019-08" db="EMBL/GenBank/DDBJ databases">
        <authorList>
            <person name="Peeters C."/>
        </authorList>
    </citation>
    <scope>NUCLEOTIDE SEQUENCE [LARGE SCALE GENOMIC DNA]</scope>
    <source>
        <strain evidence="3 4">LMG 31117</strain>
    </source>
</reference>
<accession>A0A5E5AEP7</accession>
<keyword evidence="2" id="KW-0472">Membrane</keyword>
<dbReference type="RefSeq" id="WP_150739781.1">
    <property type="nucleotide sequence ID" value="NZ_CABPSP010000013.1"/>
</dbReference>
<dbReference type="AlphaFoldDB" id="A0A5E5AEP7"/>